<evidence type="ECO:0000256" key="4">
    <source>
        <dbReference type="ARBA" id="ARBA00022837"/>
    </source>
</evidence>
<dbReference type="SUPFAM" id="SSF49313">
    <property type="entry name" value="Cadherin-like"/>
    <property type="match status" value="2"/>
</dbReference>
<evidence type="ECO:0000256" key="1">
    <source>
        <dbReference type="ARBA" id="ARBA00004370"/>
    </source>
</evidence>
<sequence length="407" mass="46124">DADSNEEYRQVFYSIIDGNVNHEFYIKKEDGIIYSNFSFDRELKSEYLLTVKAFSTPELVDYKVGDNTSIASVNVVISDVNDNAPVFTKKLYRKGITYKADIGYLVALVRAVDADADLNSLTTYTISSIDLYRKGYDSPDSPVRPIPSPFKVTTDGRVLTTQLMAEYPIGSRFVLNLEAREQAPPHRISQSRCYVWVYDPMKLIRVTIKSKPETVNQKLDDIESMLSNASESRAIINEIKYHFDYNKRKLNKEWSDVYVLFVNDRTYQDLIPNTVISKLDSNGLLHTEKQAAIERISLASEVTLTSIQELDVPTIVLFVLIVLIIFGLLATCVCCCCLKSWYNQKYIENAAKAAKKAKLNAMKEREMVNSVRSGYSQLTSSNVNTARKKTTKNVAADKRQQVPKSAK</sequence>
<dbReference type="GO" id="GO:0007156">
    <property type="term" value="P:homophilic cell adhesion via plasma membrane adhesion molecules"/>
    <property type="evidence" value="ECO:0007669"/>
    <property type="project" value="InterPro"/>
</dbReference>
<organism evidence="11 12">
    <name type="scientific">Leptotrombidium deliense</name>
    <dbReference type="NCBI Taxonomy" id="299467"/>
    <lineage>
        <taxon>Eukaryota</taxon>
        <taxon>Metazoa</taxon>
        <taxon>Ecdysozoa</taxon>
        <taxon>Arthropoda</taxon>
        <taxon>Chelicerata</taxon>
        <taxon>Arachnida</taxon>
        <taxon>Acari</taxon>
        <taxon>Acariformes</taxon>
        <taxon>Trombidiformes</taxon>
        <taxon>Prostigmata</taxon>
        <taxon>Anystina</taxon>
        <taxon>Parasitengona</taxon>
        <taxon>Trombiculoidea</taxon>
        <taxon>Trombiculidae</taxon>
        <taxon>Leptotrombidium</taxon>
    </lineage>
</organism>
<dbReference type="InterPro" id="IPR015919">
    <property type="entry name" value="Cadherin-like_sf"/>
</dbReference>
<evidence type="ECO:0000256" key="6">
    <source>
        <dbReference type="ARBA" id="ARBA00023136"/>
    </source>
</evidence>
<evidence type="ECO:0000313" key="11">
    <source>
        <dbReference type="EMBL" id="RWS20065.1"/>
    </source>
</evidence>
<dbReference type="OrthoDB" id="6494493at2759"/>
<dbReference type="PANTHER" id="PTHR24026:SF121">
    <property type="entry name" value="CADHERIN RELATED FAMILY MEMBER 1"/>
    <property type="match status" value="1"/>
</dbReference>
<dbReference type="CDD" id="cd11304">
    <property type="entry name" value="Cadherin_repeat"/>
    <property type="match status" value="2"/>
</dbReference>
<dbReference type="SMART" id="SM00112">
    <property type="entry name" value="CA"/>
    <property type="match status" value="2"/>
</dbReference>
<evidence type="ECO:0000256" key="3">
    <source>
        <dbReference type="ARBA" id="ARBA00022737"/>
    </source>
</evidence>
<keyword evidence="4 7" id="KW-0106">Calcium</keyword>
<proteinExistence type="predicted"/>
<comment type="subcellular location">
    <subcellularLocation>
        <location evidence="1">Membrane</location>
    </subcellularLocation>
</comment>
<feature type="region of interest" description="Disordered" evidence="8">
    <location>
        <begin position="379"/>
        <end position="407"/>
    </location>
</feature>
<dbReference type="EMBL" id="NCKV01020368">
    <property type="protein sequence ID" value="RWS20065.1"/>
    <property type="molecule type" value="Genomic_DNA"/>
</dbReference>
<dbReference type="GO" id="GO:0005509">
    <property type="term" value="F:calcium ion binding"/>
    <property type="evidence" value="ECO:0007669"/>
    <property type="project" value="UniProtKB-UniRule"/>
</dbReference>
<feature type="domain" description="Cadherin" evidence="10">
    <location>
        <begin position="1"/>
        <end position="87"/>
    </location>
</feature>
<dbReference type="InterPro" id="IPR020894">
    <property type="entry name" value="Cadherin_CS"/>
</dbReference>
<accession>A0A443RY08</accession>
<dbReference type="AlphaFoldDB" id="A0A443RY08"/>
<dbReference type="InterPro" id="IPR002126">
    <property type="entry name" value="Cadherin-like_dom"/>
</dbReference>
<keyword evidence="6 9" id="KW-0472">Membrane</keyword>
<protein>
    <submittedName>
        <fullName evidence="11">Cadherin-87A-like protein</fullName>
    </submittedName>
</protein>
<evidence type="ECO:0000259" key="10">
    <source>
        <dbReference type="PROSITE" id="PS50268"/>
    </source>
</evidence>
<reference evidence="11 12" key="1">
    <citation type="journal article" date="2018" name="Gigascience">
        <title>Genomes of trombidid mites reveal novel predicted allergens and laterally-transferred genes associated with secondary metabolism.</title>
        <authorList>
            <person name="Dong X."/>
            <person name="Chaisiri K."/>
            <person name="Xia D."/>
            <person name="Armstrong S.D."/>
            <person name="Fang Y."/>
            <person name="Donnelly M.J."/>
            <person name="Kadowaki T."/>
            <person name="McGarry J.W."/>
            <person name="Darby A.C."/>
            <person name="Makepeace B.L."/>
        </authorList>
    </citation>
    <scope>NUCLEOTIDE SEQUENCE [LARGE SCALE GENOMIC DNA]</scope>
    <source>
        <strain evidence="11">UoL-UT</strain>
    </source>
</reference>
<dbReference type="PROSITE" id="PS50268">
    <property type="entry name" value="CADHERIN_2"/>
    <property type="match status" value="1"/>
</dbReference>
<feature type="non-terminal residue" evidence="11">
    <location>
        <position position="1"/>
    </location>
</feature>
<evidence type="ECO:0000256" key="2">
    <source>
        <dbReference type="ARBA" id="ARBA00022692"/>
    </source>
</evidence>
<keyword evidence="2 9" id="KW-0812">Transmembrane</keyword>
<comment type="caution">
    <text evidence="11">The sequence shown here is derived from an EMBL/GenBank/DDBJ whole genome shotgun (WGS) entry which is preliminary data.</text>
</comment>
<dbReference type="Gene3D" id="2.60.40.60">
    <property type="entry name" value="Cadherins"/>
    <property type="match status" value="2"/>
</dbReference>
<evidence type="ECO:0000256" key="8">
    <source>
        <dbReference type="SAM" id="MobiDB-lite"/>
    </source>
</evidence>
<dbReference type="PANTHER" id="PTHR24026">
    <property type="entry name" value="FAT ATYPICAL CADHERIN-RELATED"/>
    <property type="match status" value="1"/>
</dbReference>
<keyword evidence="3" id="KW-0677">Repeat</keyword>
<evidence type="ECO:0000256" key="9">
    <source>
        <dbReference type="SAM" id="Phobius"/>
    </source>
</evidence>
<evidence type="ECO:0000313" key="12">
    <source>
        <dbReference type="Proteomes" id="UP000288716"/>
    </source>
</evidence>
<evidence type="ECO:0000256" key="5">
    <source>
        <dbReference type="ARBA" id="ARBA00022989"/>
    </source>
</evidence>
<dbReference type="STRING" id="299467.A0A443RY08"/>
<gene>
    <name evidence="11" type="ORF">B4U80_12161</name>
</gene>
<dbReference type="Proteomes" id="UP000288716">
    <property type="component" value="Unassembled WGS sequence"/>
</dbReference>
<dbReference type="GO" id="GO:0005886">
    <property type="term" value="C:plasma membrane"/>
    <property type="evidence" value="ECO:0007669"/>
    <property type="project" value="InterPro"/>
</dbReference>
<dbReference type="Pfam" id="PF00028">
    <property type="entry name" value="Cadherin"/>
    <property type="match status" value="1"/>
</dbReference>
<keyword evidence="5 9" id="KW-1133">Transmembrane helix</keyword>
<dbReference type="PROSITE" id="PS00232">
    <property type="entry name" value="CADHERIN_1"/>
    <property type="match status" value="1"/>
</dbReference>
<evidence type="ECO:0000256" key="7">
    <source>
        <dbReference type="PROSITE-ProRule" id="PRU00043"/>
    </source>
</evidence>
<dbReference type="VEuPathDB" id="VectorBase:LDEU011975"/>
<dbReference type="PRINTS" id="PR00205">
    <property type="entry name" value="CADHERIN"/>
</dbReference>
<keyword evidence="12" id="KW-1185">Reference proteome</keyword>
<name>A0A443RY08_9ACAR</name>
<feature type="transmembrane region" description="Helical" evidence="9">
    <location>
        <begin position="315"/>
        <end position="338"/>
    </location>
</feature>